<proteinExistence type="predicted"/>
<comment type="caution">
    <text evidence="2">The sequence shown here is derived from an EMBL/GenBank/DDBJ whole genome shotgun (WGS) entry which is preliminary data.</text>
</comment>
<keyword evidence="3" id="KW-1185">Reference proteome</keyword>
<feature type="compositionally biased region" description="Basic and acidic residues" evidence="1">
    <location>
        <begin position="121"/>
        <end position="134"/>
    </location>
</feature>
<feature type="region of interest" description="Disordered" evidence="1">
    <location>
        <begin position="106"/>
        <end position="134"/>
    </location>
</feature>
<dbReference type="Proteomes" id="UP000887159">
    <property type="component" value="Unassembled WGS sequence"/>
</dbReference>
<evidence type="ECO:0000313" key="3">
    <source>
        <dbReference type="Proteomes" id="UP000887159"/>
    </source>
</evidence>
<dbReference type="AlphaFoldDB" id="A0A8X6SHE7"/>
<reference evidence="2" key="1">
    <citation type="submission" date="2020-08" db="EMBL/GenBank/DDBJ databases">
        <title>Multicomponent nature underlies the extraordinary mechanical properties of spider dragline silk.</title>
        <authorList>
            <person name="Kono N."/>
            <person name="Nakamura H."/>
            <person name="Mori M."/>
            <person name="Yoshida Y."/>
            <person name="Ohtoshi R."/>
            <person name="Malay A.D."/>
            <person name="Moran D.A.P."/>
            <person name="Tomita M."/>
            <person name="Numata K."/>
            <person name="Arakawa K."/>
        </authorList>
    </citation>
    <scope>NUCLEOTIDE SEQUENCE</scope>
</reference>
<evidence type="ECO:0000313" key="2">
    <source>
        <dbReference type="EMBL" id="GFY11485.1"/>
    </source>
</evidence>
<gene>
    <name evidence="2" type="ORF">TNCV_3183231</name>
</gene>
<protein>
    <submittedName>
        <fullName evidence="2">Uncharacterized protein</fullName>
    </submittedName>
</protein>
<name>A0A8X6SHE7_TRICX</name>
<dbReference type="EMBL" id="BMAU01021305">
    <property type="protein sequence ID" value="GFY11485.1"/>
    <property type="molecule type" value="Genomic_DNA"/>
</dbReference>
<organism evidence="2 3">
    <name type="scientific">Trichonephila clavipes</name>
    <name type="common">Golden silk orbweaver</name>
    <name type="synonym">Nephila clavipes</name>
    <dbReference type="NCBI Taxonomy" id="2585209"/>
    <lineage>
        <taxon>Eukaryota</taxon>
        <taxon>Metazoa</taxon>
        <taxon>Ecdysozoa</taxon>
        <taxon>Arthropoda</taxon>
        <taxon>Chelicerata</taxon>
        <taxon>Arachnida</taxon>
        <taxon>Araneae</taxon>
        <taxon>Araneomorphae</taxon>
        <taxon>Entelegynae</taxon>
        <taxon>Araneoidea</taxon>
        <taxon>Nephilidae</taxon>
        <taxon>Trichonephila</taxon>
    </lineage>
</organism>
<evidence type="ECO:0000256" key="1">
    <source>
        <dbReference type="SAM" id="MobiDB-lite"/>
    </source>
</evidence>
<sequence>MAMKQILSMFGGCEEFDSIECRHSDQNTTVTDDIICDRQKGFNCKDSCNSDVNEKCCCKEYEIRILCCEYREHLTQPPPVNVYIPAKGKLDHKTMQPPATEVIHYPQKRTAGGKQHPPHRKTPDIAECAEEKKD</sequence>
<accession>A0A8X6SHE7</accession>